<dbReference type="Proteomes" id="UP001178461">
    <property type="component" value="Chromosome 10"/>
</dbReference>
<dbReference type="AlphaFoldDB" id="A0AA35L052"/>
<evidence type="ECO:0000259" key="1">
    <source>
        <dbReference type="Pfam" id="PF01398"/>
    </source>
</evidence>
<accession>A0AA35L052</accession>
<evidence type="ECO:0000313" key="3">
    <source>
        <dbReference type="Proteomes" id="UP001178461"/>
    </source>
</evidence>
<dbReference type="PANTHER" id="PTHR10410">
    <property type="entry name" value="EUKARYOTIC TRANSLATION INITIATION FACTOR 3 -RELATED"/>
    <property type="match status" value="1"/>
</dbReference>
<organism evidence="2 3">
    <name type="scientific">Podarcis lilfordi</name>
    <name type="common">Lilford's wall lizard</name>
    <dbReference type="NCBI Taxonomy" id="74358"/>
    <lineage>
        <taxon>Eukaryota</taxon>
        <taxon>Metazoa</taxon>
        <taxon>Chordata</taxon>
        <taxon>Craniata</taxon>
        <taxon>Vertebrata</taxon>
        <taxon>Euteleostomi</taxon>
        <taxon>Lepidosauria</taxon>
        <taxon>Squamata</taxon>
        <taxon>Bifurcata</taxon>
        <taxon>Unidentata</taxon>
        <taxon>Episquamata</taxon>
        <taxon>Laterata</taxon>
        <taxon>Lacertibaenia</taxon>
        <taxon>Lacertidae</taxon>
        <taxon>Podarcis</taxon>
    </lineage>
</organism>
<gene>
    <name evidence="2" type="ORF">PODLI_1B015939</name>
</gene>
<dbReference type="EMBL" id="OX395135">
    <property type="protein sequence ID" value="CAI5786704.1"/>
    <property type="molecule type" value="Genomic_DNA"/>
</dbReference>
<reference evidence="2" key="1">
    <citation type="submission" date="2022-12" db="EMBL/GenBank/DDBJ databases">
        <authorList>
            <person name="Alioto T."/>
            <person name="Alioto T."/>
            <person name="Gomez Garrido J."/>
        </authorList>
    </citation>
    <scope>NUCLEOTIDE SEQUENCE</scope>
</reference>
<evidence type="ECO:0000313" key="2">
    <source>
        <dbReference type="EMBL" id="CAI5786704.1"/>
    </source>
</evidence>
<feature type="domain" description="JAB1/MPN/MOV34 metalloenzyme" evidence="1">
    <location>
        <begin position="3"/>
        <end position="95"/>
    </location>
</feature>
<dbReference type="Pfam" id="PF01398">
    <property type="entry name" value="JAB"/>
    <property type="match status" value="1"/>
</dbReference>
<dbReference type="SUPFAM" id="SSF102712">
    <property type="entry name" value="JAB1/MPN domain"/>
    <property type="match status" value="1"/>
</dbReference>
<dbReference type="GO" id="GO:0008237">
    <property type="term" value="F:metallopeptidase activity"/>
    <property type="evidence" value="ECO:0007669"/>
    <property type="project" value="InterPro"/>
</dbReference>
<protein>
    <submittedName>
        <fullName evidence="2">Lys-63-specific deubiquitinase BRCC36</fullName>
    </submittedName>
</protein>
<proteinExistence type="predicted"/>
<name>A0AA35L052_9SAUR</name>
<sequence length="102" mass="11224">MALQAAHLEADAFLVCTVHALSTQQEEVMGLCLSEVGAGRIAHIHSVIILLRSDTRKDQVEISLEQLSAASTEAERLAELTGQPTRVVSWYHSHFPSSDVWK</sequence>
<keyword evidence="3" id="KW-1185">Reference proteome</keyword>
<dbReference type="InterPro" id="IPR050242">
    <property type="entry name" value="JAMM_MPN+_peptidase_M67A"/>
</dbReference>
<dbReference type="Gene3D" id="3.40.140.10">
    <property type="entry name" value="Cytidine Deaminase, domain 2"/>
    <property type="match status" value="1"/>
</dbReference>
<dbReference type="InterPro" id="IPR000555">
    <property type="entry name" value="JAMM/MPN+_dom"/>
</dbReference>